<keyword evidence="2" id="KW-1185">Reference proteome</keyword>
<dbReference type="Proteomes" id="UP000004218">
    <property type="component" value="Unassembled WGS sequence"/>
</dbReference>
<comment type="caution">
    <text evidence="1">The sequence shown here is derived from an EMBL/GenBank/DDBJ whole genome shotgun (WGS) entry which is preliminary data.</text>
</comment>
<proteinExistence type="predicted"/>
<dbReference type="STRING" id="553207.HMPREF0299_6859"/>
<dbReference type="AlphaFoldDB" id="E0DG65"/>
<dbReference type="EMBL" id="ACSH02000005">
    <property type="protein sequence ID" value="EFM48920.1"/>
    <property type="molecule type" value="Genomic_DNA"/>
</dbReference>
<protein>
    <submittedName>
        <fullName evidence="1">Uncharacterized protein</fullName>
    </submittedName>
</protein>
<evidence type="ECO:0000313" key="2">
    <source>
        <dbReference type="Proteomes" id="UP000004218"/>
    </source>
</evidence>
<evidence type="ECO:0000313" key="1">
    <source>
        <dbReference type="EMBL" id="EFM48920.1"/>
    </source>
</evidence>
<organism evidence="1 2">
    <name type="scientific">Corynebacterium matruchotii ATCC 14266</name>
    <dbReference type="NCBI Taxonomy" id="553207"/>
    <lineage>
        <taxon>Bacteria</taxon>
        <taxon>Bacillati</taxon>
        <taxon>Actinomycetota</taxon>
        <taxon>Actinomycetes</taxon>
        <taxon>Mycobacteriales</taxon>
        <taxon>Corynebacteriaceae</taxon>
        <taxon>Corynebacterium</taxon>
    </lineage>
</organism>
<gene>
    <name evidence="1" type="ORF">HMPREF0299_6859</name>
</gene>
<reference evidence="1" key="1">
    <citation type="submission" date="2010-08" db="EMBL/GenBank/DDBJ databases">
        <authorList>
            <person name="Harkins D.M."/>
            <person name="Madupu R."/>
            <person name="Durkin A.S."/>
            <person name="Torralba M."/>
            <person name="Methe B."/>
            <person name="Sutton G.G."/>
            <person name="Nelson K.E."/>
        </authorList>
    </citation>
    <scope>NUCLEOTIDE SEQUENCE [LARGE SCALE GENOMIC DNA]</scope>
    <source>
        <strain evidence="1">ATCC 14266</strain>
    </source>
</reference>
<sequence length="59" mass="6466">MILAITSQLTKSCKVVITSEYDPIFNGNISEKISYGGKKEGSWGENLAMVLWTISRKGA</sequence>
<accession>E0DG65</accession>
<name>E0DG65_9CORY</name>